<dbReference type="EMBL" id="LR798231">
    <property type="protein sequence ID" value="CAB5208738.1"/>
    <property type="molecule type" value="Genomic_DNA"/>
</dbReference>
<accession>A0A6J7WDE1</accession>
<evidence type="ECO:0000313" key="3">
    <source>
        <dbReference type="EMBL" id="CAB5208738.1"/>
    </source>
</evidence>
<sequence length="50" mass="5793">MSKLTQWYDSLPAHTKTYLSNQPIWQDSDLIKFTTIAFIVGFTLGALLWM</sequence>
<keyword evidence="1" id="KW-0472">Membrane</keyword>
<gene>
    <name evidence="3" type="ORF">UFOVP181_137</name>
    <name evidence="2" type="ORF">UFOVP57_25</name>
</gene>
<keyword evidence="1" id="KW-1133">Transmembrane helix</keyword>
<dbReference type="EMBL" id="LR796187">
    <property type="protein sequence ID" value="CAB4124884.1"/>
    <property type="molecule type" value="Genomic_DNA"/>
</dbReference>
<keyword evidence="1" id="KW-0812">Transmembrane</keyword>
<reference evidence="3" key="1">
    <citation type="submission" date="2020-05" db="EMBL/GenBank/DDBJ databases">
        <authorList>
            <person name="Chiriac C."/>
            <person name="Salcher M."/>
            <person name="Ghai R."/>
            <person name="Kavagutti S V."/>
        </authorList>
    </citation>
    <scope>NUCLEOTIDE SEQUENCE</scope>
</reference>
<evidence type="ECO:0000256" key="1">
    <source>
        <dbReference type="SAM" id="Phobius"/>
    </source>
</evidence>
<feature type="transmembrane region" description="Helical" evidence="1">
    <location>
        <begin position="30"/>
        <end position="49"/>
    </location>
</feature>
<organism evidence="3">
    <name type="scientific">uncultured Caudovirales phage</name>
    <dbReference type="NCBI Taxonomy" id="2100421"/>
    <lineage>
        <taxon>Viruses</taxon>
        <taxon>Duplodnaviria</taxon>
        <taxon>Heunggongvirae</taxon>
        <taxon>Uroviricota</taxon>
        <taxon>Caudoviricetes</taxon>
        <taxon>Peduoviridae</taxon>
        <taxon>Maltschvirus</taxon>
        <taxon>Maltschvirus maltsch</taxon>
    </lineage>
</organism>
<protein>
    <submittedName>
        <fullName evidence="3">Uncharacterized protein</fullName>
    </submittedName>
</protein>
<evidence type="ECO:0000313" key="2">
    <source>
        <dbReference type="EMBL" id="CAB4124884.1"/>
    </source>
</evidence>
<name>A0A6J7WDE1_9CAUD</name>
<proteinExistence type="predicted"/>